<keyword evidence="3" id="KW-1185">Reference proteome</keyword>
<evidence type="ECO:0000313" key="2">
    <source>
        <dbReference type="EMBL" id="WOT04140.1"/>
    </source>
</evidence>
<dbReference type="RefSeq" id="WP_310471770.1">
    <property type="nucleotide sequence ID" value="NZ_CP136522.1"/>
</dbReference>
<feature type="transmembrane region" description="Helical" evidence="1">
    <location>
        <begin position="37"/>
        <end position="54"/>
    </location>
</feature>
<keyword evidence="1" id="KW-0812">Transmembrane</keyword>
<name>A0ABZ0JV08_9GAMM</name>
<keyword evidence="1" id="KW-1133">Transmembrane helix</keyword>
<feature type="transmembrane region" description="Helical" evidence="1">
    <location>
        <begin position="61"/>
        <end position="79"/>
    </location>
</feature>
<evidence type="ECO:0000313" key="3">
    <source>
        <dbReference type="Proteomes" id="UP001529491"/>
    </source>
</evidence>
<proteinExistence type="predicted"/>
<protein>
    <submittedName>
        <fullName evidence="2">Uncharacterized protein</fullName>
    </submittedName>
</protein>
<feature type="transmembrane region" description="Helical" evidence="1">
    <location>
        <begin position="106"/>
        <end position="126"/>
    </location>
</feature>
<feature type="transmembrane region" description="Helical" evidence="1">
    <location>
        <begin position="12"/>
        <end position="31"/>
    </location>
</feature>
<evidence type="ECO:0000256" key="1">
    <source>
        <dbReference type="SAM" id="Phobius"/>
    </source>
</evidence>
<dbReference type="EMBL" id="CP136522">
    <property type="protein sequence ID" value="WOT04140.1"/>
    <property type="molecule type" value="Genomic_DNA"/>
</dbReference>
<keyword evidence="1" id="KW-0472">Membrane</keyword>
<gene>
    <name evidence="2" type="ORF">RGE70_12455</name>
</gene>
<sequence>MSRGNLKFKVASSILALYATIGFGVIIFSGFEDMINLLFFFVICVLIPAYGAYGTLIKNRIAIFVSMVLFIFQAFRSVGHDSLIPHIAPISVSFPVGNFSNGQGYLIDYFAILMALLLAWLFKIVITPNTYEPPANIDTHD</sequence>
<reference evidence="2 3" key="1">
    <citation type="submission" date="2023-10" db="EMBL/GenBank/DDBJ databases">
        <title>Complete genome sequence of Shewanella sp. DAU334.</title>
        <authorList>
            <person name="Lee Y.-S."/>
            <person name="Jeong H.-R."/>
            <person name="Hwang E.-J."/>
            <person name="Choi Y.-L."/>
            <person name="Kim G.-D."/>
        </authorList>
    </citation>
    <scope>NUCLEOTIDE SEQUENCE [LARGE SCALE GENOMIC DNA]</scope>
    <source>
        <strain evidence="2 3">DAU334</strain>
    </source>
</reference>
<dbReference type="Proteomes" id="UP001529491">
    <property type="component" value="Chromosome"/>
</dbReference>
<accession>A0ABZ0JV08</accession>
<organism evidence="2 3">
    <name type="scientific">Shewanella youngdeokensis</name>
    <dbReference type="NCBI Taxonomy" id="2999068"/>
    <lineage>
        <taxon>Bacteria</taxon>
        <taxon>Pseudomonadati</taxon>
        <taxon>Pseudomonadota</taxon>
        <taxon>Gammaproteobacteria</taxon>
        <taxon>Alteromonadales</taxon>
        <taxon>Shewanellaceae</taxon>
        <taxon>Shewanella</taxon>
    </lineage>
</organism>